<keyword evidence="3" id="KW-1185">Reference proteome</keyword>
<gene>
    <name evidence="2" type="ORF">N475_08250</name>
</gene>
<dbReference type="AlphaFoldDB" id="A0A166Z9T0"/>
<dbReference type="RefSeq" id="WP_063359078.1">
    <property type="nucleotide sequence ID" value="NZ_AQHB01000023.1"/>
</dbReference>
<organism evidence="2 3">
    <name type="scientific">Pseudoalteromonas luteoviolacea DSM 6061</name>
    <dbReference type="NCBI Taxonomy" id="1365250"/>
    <lineage>
        <taxon>Bacteria</taxon>
        <taxon>Pseudomonadati</taxon>
        <taxon>Pseudomonadota</taxon>
        <taxon>Gammaproteobacteria</taxon>
        <taxon>Alteromonadales</taxon>
        <taxon>Pseudoalteromonadaceae</taxon>
        <taxon>Pseudoalteromonas</taxon>
    </lineage>
</organism>
<comment type="caution">
    <text evidence="2">The sequence shown here is derived from an EMBL/GenBank/DDBJ whole genome shotgun (WGS) entry which is preliminary data.</text>
</comment>
<dbReference type="Pfam" id="PF13302">
    <property type="entry name" value="Acetyltransf_3"/>
    <property type="match status" value="1"/>
</dbReference>
<proteinExistence type="predicted"/>
<dbReference type="SUPFAM" id="SSF55729">
    <property type="entry name" value="Acyl-CoA N-acyltransferases (Nat)"/>
    <property type="match status" value="1"/>
</dbReference>
<evidence type="ECO:0000259" key="1">
    <source>
        <dbReference type="Pfam" id="PF13302"/>
    </source>
</evidence>
<name>A0A166Z9T0_9GAMM</name>
<protein>
    <recommendedName>
        <fullName evidence="1">N-acetyltransferase domain-containing protein</fullName>
    </recommendedName>
</protein>
<dbReference type="GO" id="GO:0016747">
    <property type="term" value="F:acyltransferase activity, transferring groups other than amino-acyl groups"/>
    <property type="evidence" value="ECO:0007669"/>
    <property type="project" value="InterPro"/>
</dbReference>
<dbReference type="InterPro" id="IPR016181">
    <property type="entry name" value="Acyl_CoA_acyltransferase"/>
</dbReference>
<dbReference type="Proteomes" id="UP000076643">
    <property type="component" value="Unassembled WGS sequence"/>
</dbReference>
<dbReference type="GeneID" id="57362363"/>
<dbReference type="PANTHER" id="PTHR43792">
    <property type="entry name" value="GNAT FAMILY, PUTATIVE (AFU_ORTHOLOGUE AFUA_3G00765)-RELATED-RELATED"/>
    <property type="match status" value="1"/>
</dbReference>
<dbReference type="Gene3D" id="3.40.630.30">
    <property type="match status" value="1"/>
</dbReference>
<accession>A0A166Z9T0</accession>
<sequence length="172" mass="18998">MIQPNIETQRLLLRPFCQNDAARVTELAGEKIIADMTASVPHPYESYMATDWISTHKSQYEQQTAVVYAVTLKGDDRIIGAVSFPQLENGEGTIGYWLGVPFWGKGIAYEAAKGLIAHCKLHLGLKTVCAVHLTENVRSQSVIEKLGIPFVENEIHMVRGVGCPVRVYKGSV</sequence>
<evidence type="ECO:0000313" key="2">
    <source>
        <dbReference type="EMBL" id="KZN44090.1"/>
    </source>
</evidence>
<dbReference type="EMBL" id="AUYB01000068">
    <property type="protein sequence ID" value="KZN44090.1"/>
    <property type="molecule type" value="Genomic_DNA"/>
</dbReference>
<feature type="domain" description="N-acetyltransferase" evidence="1">
    <location>
        <begin position="10"/>
        <end position="147"/>
    </location>
</feature>
<dbReference type="PATRIC" id="fig|1365250.3.peg.621"/>
<reference evidence="2 3" key="1">
    <citation type="submission" date="2013-07" db="EMBL/GenBank/DDBJ databases">
        <title>Comparative Genomic and Metabolomic Analysis of Twelve Strains of Pseudoalteromonas luteoviolacea.</title>
        <authorList>
            <person name="Vynne N.G."/>
            <person name="Mansson M."/>
            <person name="Gram L."/>
        </authorList>
    </citation>
    <scope>NUCLEOTIDE SEQUENCE [LARGE SCALE GENOMIC DNA]</scope>
    <source>
        <strain evidence="2 3">DSM 6061</strain>
    </source>
</reference>
<dbReference type="InterPro" id="IPR051531">
    <property type="entry name" value="N-acetyltransferase"/>
</dbReference>
<evidence type="ECO:0000313" key="3">
    <source>
        <dbReference type="Proteomes" id="UP000076643"/>
    </source>
</evidence>
<dbReference type="InterPro" id="IPR000182">
    <property type="entry name" value="GNAT_dom"/>
</dbReference>